<protein>
    <submittedName>
        <fullName evidence="2">Uncharacterized protein</fullName>
    </submittedName>
</protein>
<reference evidence="2" key="2">
    <citation type="submission" date="2025-09" db="UniProtKB">
        <authorList>
            <consortium name="Ensembl"/>
        </authorList>
    </citation>
    <scope>IDENTIFICATION</scope>
</reference>
<sequence>MKRQSSAQEHEIIELQEDNVEESEADHGKPLNAQTIKVGILLAHMTIEIDPWESCCNVVFWKCKLWMVIITIFLVVFLVILISLILYSSKYLTLGLSSNKNVQYVQSNITQIEQKKKSGHDLKTFILAFFFYLFFSNESSTVLYQLEFSIPPLIEGFMENTMNPDFIRNVLRQNIYDEDDAFDPEISECDRLKLDPTSLTLTCKCCPLKGTVSLQRSEAFT</sequence>
<feature type="transmembrane region" description="Helical" evidence="1">
    <location>
        <begin position="65"/>
        <end position="87"/>
    </location>
</feature>
<proteinExistence type="predicted"/>
<dbReference type="Proteomes" id="UP000694419">
    <property type="component" value="Unplaced"/>
</dbReference>
<keyword evidence="1" id="KW-1133">Transmembrane helix</keyword>
<reference evidence="2" key="1">
    <citation type="submission" date="2025-08" db="UniProtKB">
        <authorList>
            <consortium name="Ensembl"/>
        </authorList>
    </citation>
    <scope>IDENTIFICATION</scope>
</reference>
<evidence type="ECO:0000313" key="3">
    <source>
        <dbReference type="Proteomes" id="UP000694419"/>
    </source>
</evidence>
<dbReference type="PANTHER" id="PTHR14636:SF1">
    <property type="entry name" value="TPA-INDUCED TRANSMEMBRANE PROTEIN"/>
    <property type="match status" value="1"/>
</dbReference>
<dbReference type="InterPro" id="IPR033223">
    <property type="entry name" value="TTMP"/>
</dbReference>
<organism evidence="2 3">
    <name type="scientific">Calidris pygmaea</name>
    <name type="common">Spoon-billed sandpiper</name>
    <dbReference type="NCBI Taxonomy" id="425635"/>
    <lineage>
        <taxon>Eukaryota</taxon>
        <taxon>Metazoa</taxon>
        <taxon>Chordata</taxon>
        <taxon>Craniata</taxon>
        <taxon>Vertebrata</taxon>
        <taxon>Euteleostomi</taxon>
        <taxon>Archelosauria</taxon>
        <taxon>Archosauria</taxon>
        <taxon>Dinosauria</taxon>
        <taxon>Saurischia</taxon>
        <taxon>Theropoda</taxon>
        <taxon>Coelurosauria</taxon>
        <taxon>Aves</taxon>
        <taxon>Neognathae</taxon>
        <taxon>Neoaves</taxon>
        <taxon>Charadriiformes</taxon>
        <taxon>Scolopacidae</taxon>
        <taxon>Calidris</taxon>
    </lineage>
</organism>
<name>A0A8C3KHE8_9CHAR</name>
<evidence type="ECO:0000313" key="2">
    <source>
        <dbReference type="Ensembl" id="ENSCPGP00000022527.1"/>
    </source>
</evidence>
<dbReference type="PANTHER" id="PTHR14636">
    <property type="entry name" value="TPA-INDUCED TRANSMEMBRANE PROTEIN"/>
    <property type="match status" value="1"/>
</dbReference>
<evidence type="ECO:0000256" key="1">
    <source>
        <dbReference type="SAM" id="Phobius"/>
    </source>
</evidence>
<accession>A0A8C3KHE8</accession>
<dbReference type="AlphaFoldDB" id="A0A8C3KHE8"/>
<dbReference type="Ensembl" id="ENSCPGT00000024635.1">
    <property type="protein sequence ID" value="ENSCPGP00000022527.1"/>
    <property type="gene ID" value="ENSCPGG00000015647.1"/>
</dbReference>
<keyword evidence="1" id="KW-0472">Membrane</keyword>
<keyword evidence="3" id="KW-1185">Reference proteome</keyword>
<keyword evidence="1" id="KW-0812">Transmembrane</keyword>